<protein>
    <submittedName>
        <fullName evidence="1">Uncharacterized protein</fullName>
    </submittedName>
</protein>
<dbReference type="InParanoid" id="A0A7J7CJB1"/>
<dbReference type="Proteomes" id="UP000593562">
    <property type="component" value="Unassembled WGS sequence"/>
</dbReference>
<dbReference type="AlphaFoldDB" id="A0A7J7CJB1"/>
<gene>
    <name evidence="1" type="ORF">HS088_TW16G00583</name>
</gene>
<comment type="caution">
    <text evidence="1">The sequence shown here is derived from an EMBL/GenBank/DDBJ whole genome shotgun (WGS) entry which is preliminary data.</text>
</comment>
<evidence type="ECO:0000313" key="2">
    <source>
        <dbReference type="Proteomes" id="UP000593562"/>
    </source>
</evidence>
<evidence type="ECO:0000313" key="1">
    <source>
        <dbReference type="EMBL" id="KAF5734140.1"/>
    </source>
</evidence>
<sequence length="94" mass="10643">MTIETTEAMKVKSKSTTEGFACGKRASEEVFNIEFACGRRETEQVMSGFKWKSESPRVDDESSVSHCCVYCYDAVNASHSGIFARLLRWQTKFV</sequence>
<organism evidence="1 2">
    <name type="scientific">Tripterygium wilfordii</name>
    <name type="common">Thunder God vine</name>
    <dbReference type="NCBI Taxonomy" id="458696"/>
    <lineage>
        <taxon>Eukaryota</taxon>
        <taxon>Viridiplantae</taxon>
        <taxon>Streptophyta</taxon>
        <taxon>Embryophyta</taxon>
        <taxon>Tracheophyta</taxon>
        <taxon>Spermatophyta</taxon>
        <taxon>Magnoliopsida</taxon>
        <taxon>eudicotyledons</taxon>
        <taxon>Gunneridae</taxon>
        <taxon>Pentapetalae</taxon>
        <taxon>rosids</taxon>
        <taxon>fabids</taxon>
        <taxon>Celastrales</taxon>
        <taxon>Celastraceae</taxon>
        <taxon>Tripterygium</taxon>
    </lineage>
</organism>
<dbReference type="EMBL" id="JAAARO010000016">
    <property type="protein sequence ID" value="KAF5734140.1"/>
    <property type="molecule type" value="Genomic_DNA"/>
</dbReference>
<reference evidence="1 2" key="1">
    <citation type="journal article" date="2020" name="Nat. Commun.">
        <title>Genome of Tripterygium wilfordii and identification of cytochrome P450 involved in triptolide biosynthesis.</title>
        <authorList>
            <person name="Tu L."/>
            <person name="Su P."/>
            <person name="Zhang Z."/>
            <person name="Gao L."/>
            <person name="Wang J."/>
            <person name="Hu T."/>
            <person name="Zhou J."/>
            <person name="Zhang Y."/>
            <person name="Zhao Y."/>
            <person name="Liu Y."/>
            <person name="Song Y."/>
            <person name="Tong Y."/>
            <person name="Lu Y."/>
            <person name="Yang J."/>
            <person name="Xu C."/>
            <person name="Jia M."/>
            <person name="Peters R.J."/>
            <person name="Huang L."/>
            <person name="Gao W."/>
        </authorList>
    </citation>
    <scope>NUCLEOTIDE SEQUENCE [LARGE SCALE GENOMIC DNA]</scope>
    <source>
        <strain evidence="2">cv. XIE 37</strain>
        <tissue evidence="1">Leaf</tissue>
    </source>
</reference>
<accession>A0A7J7CJB1</accession>
<name>A0A7J7CJB1_TRIWF</name>
<keyword evidence="2" id="KW-1185">Reference proteome</keyword>
<proteinExistence type="predicted"/>